<accession>A0A9N8Z0I4</accession>
<name>A0A9N8Z0I4_9GLOM</name>
<dbReference type="InterPro" id="IPR045861">
    <property type="entry name" value="CorA_cytoplasmic_dom"/>
</dbReference>
<keyword evidence="5 8" id="KW-0812">Transmembrane</keyword>
<evidence type="ECO:0000256" key="1">
    <source>
        <dbReference type="ARBA" id="ARBA00004651"/>
    </source>
</evidence>
<dbReference type="InterPro" id="IPR045863">
    <property type="entry name" value="CorA_TM1_TM2"/>
</dbReference>
<sequence>MDQYHNHIYVSLILHILEENDEIKNLVRDDSIYDGQTSKNGRQDSRMSLLDHGHRQGSSYLEAHRALRKMKLSVVIEQVSVILLPDDTLITIFQHSGKSVYKLILERINQPKTILRSSKDASLLMEAVIDTIVDLAIPIIDSYRHQIYELEGKLLIIPKMNYMHELHMITGELTLLKKTLAPIKGLVTILRKHSDEKSLITPLAKVYFSDVSTMIKMGENLVNMIFNLIAYETNENMKLLALLSLIFLPMTFIAGYYGMNFEVFPDLFKPISYFWWATGLSTSLIVVGFTYRYWSNWILRFWKYLQNKKLQKKLRNSHN</sequence>
<keyword evidence="6 8" id="KW-1133">Transmembrane helix</keyword>
<dbReference type="Proteomes" id="UP000789706">
    <property type="component" value="Unassembled WGS sequence"/>
</dbReference>
<dbReference type="GO" id="GO:0000287">
    <property type="term" value="F:magnesium ion binding"/>
    <property type="evidence" value="ECO:0007669"/>
    <property type="project" value="TreeGrafter"/>
</dbReference>
<evidence type="ECO:0000256" key="4">
    <source>
        <dbReference type="ARBA" id="ARBA00022475"/>
    </source>
</evidence>
<dbReference type="PANTHER" id="PTHR46494">
    <property type="entry name" value="CORA FAMILY METAL ION TRANSPORTER (EUROFUNG)"/>
    <property type="match status" value="1"/>
</dbReference>
<dbReference type="GO" id="GO:0015095">
    <property type="term" value="F:magnesium ion transmembrane transporter activity"/>
    <property type="evidence" value="ECO:0007669"/>
    <property type="project" value="TreeGrafter"/>
</dbReference>
<evidence type="ECO:0000256" key="7">
    <source>
        <dbReference type="ARBA" id="ARBA00023136"/>
    </source>
</evidence>
<dbReference type="InterPro" id="IPR002523">
    <property type="entry name" value="MgTranspt_CorA/ZnTranspt_ZntB"/>
</dbReference>
<keyword evidence="3" id="KW-0813">Transport</keyword>
<evidence type="ECO:0000256" key="6">
    <source>
        <dbReference type="ARBA" id="ARBA00022989"/>
    </source>
</evidence>
<comment type="similarity">
    <text evidence="2">Belongs to the CorA metal ion transporter (MIT) (TC 1.A.35) family.</text>
</comment>
<dbReference type="GO" id="GO:0005886">
    <property type="term" value="C:plasma membrane"/>
    <property type="evidence" value="ECO:0007669"/>
    <property type="project" value="UniProtKB-SubCell"/>
</dbReference>
<dbReference type="OrthoDB" id="165352at2759"/>
<dbReference type="GO" id="GO:0015087">
    <property type="term" value="F:cobalt ion transmembrane transporter activity"/>
    <property type="evidence" value="ECO:0007669"/>
    <property type="project" value="TreeGrafter"/>
</dbReference>
<reference evidence="9" key="1">
    <citation type="submission" date="2021-06" db="EMBL/GenBank/DDBJ databases">
        <authorList>
            <person name="Kallberg Y."/>
            <person name="Tangrot J."/>
            <person name="Rosling A."/>
        </authorList>
    </citation>
    <scope>NUCLEOTIDE SEQUENCE</scope>
    <source>
        <strain evidence="9">AZ414A</strain>
    </source>
</reference>
<evidence type="ECO:0000256" key="8">
    <source>
        <dbReference type="SAM" id="Phobius"/>
    </source>
</evidence>
<keyword evidence="10" id="KW-1185">Reference proteome</keyword>
<comment type="caution">
    <text evidence="9">The sequence shown here is derived from an EMBL/GenBank/DDBJ whole genome shotgun (WGS) entry which is preliminary data.</text>
</comment>
<dbReference type="Gene3D" id="1.20.58.340">
    <property type="entry name" value="Magnesium transport protein CorA, transmembrane region"/>
    <property type="match status" value="2"/>
</dbReference>
<comment type="subcellular location">
    <subcellularLocation>
        <location evidence="1">Cell membrane</location>
        <topology evidence="1">Multi-pass membrane protein</topology>
    </subcellularLocation>
</comment>
<evidence type="ECO:0000256" key="5">
    <source>
        <dbReference type="ARBA" id="ARBA00022692"/>
    </source>
</evidence>
<evidence type="ECO:0000313" key="9">
    <source>
        <dbReference type="EMBL" id="CAG8457981.1"/>
    </source>
</evidence>
<evidence type="ECO:0000256" key="3">
    <source>
        <dbReference type="ARBA" id="ARBA00022448"/>
    </source>
</evidence>
<dbReference type="SUPFAM" id="SSF143865">
    <property type="entry name" value="CorA soluble domain-like"/>
    <property type="match status" value="1"/>
</dbReference>
<keyword evidence="7 8" id="KW-0472">Membrane</keyword>
<organism evidence="9 10">
    <name type="scientific">Diversispora eburnea</name>
    <dbReference type="NCBI Taxonomy" id="1213867"/>
    <lineage>
        <taxon>Eukaryota</taxon>
        <taxon>Fungi</taxon>
        <taxon>Fungi incertae sedis</taxon>
        <taxon>Mucoromycota</taxon>
        <taxon>Glomeromycotina</taxon>
        <taxon>Glomeromycetes</taxon>
        <taxon>Diversisporales</taxon>
        <taxon>Diversisporaceae</taxon>
        <taxon>Diversispora</taxon>
    </lineage>
</organism>
<dbReference type="EMBL" id="CAJVPK010000139">
    <property type="protein sequence ID" value="CAG8457981.1"/>
    <property type="molecule type" value="Genomic_DNA"/>
</dbReference>
<proteinExistence type="inferred from homology"/>
<feature type="transmembrane region" description="Helical" evidence="8">
    <location>
        <begin position="239"/>
        <end position="259"/>
    </location>
</feature>
<feature type="transmembrane region" description="Helical" evidence="8">
    <location>
        <begin position="271"/>
        <end position="294"/>
    </location>
</feature>
<dbReference type="SUPFAM" id="SSF144083">
    <property type="entry name" value="Magnesium transport protein CorA, transmembrane region"/>
    <property type="match status" value="1"/>
</dbReference>
<gene>
    <name evidence="9" type="ORF">DEBURN_LOCUS2518</name>
</gene>
<dbReference type="GO" id="GO:0050897">
    <property type="term" value="F:cobalt ion binding"/>
    <property type="evidence" value="ECO:0007669"/>
    <property type="project" value="TreeGrafter"/>
</dbReference>
<protein>
    <submittedName>
        <fullName evidence="9">6812_t:CDS:1</fullName>
    </submittedName>
</protein>
<dbReference type="PANTHER" id="PTHR46494:SF1">
    <property type="entry name" value="CORA FAMILY METAL ION TRANSPORTER (EUROFUNG)"/>
    <property type="match status" value="1"/>
</dbReference>
<evidence type="ECO:0000256" key="2">
    <source>
        <dbReference type="ARBA" id="ARBA00009765"/>
    </source>
</evidence>
<evidence type="ECO:0000313" key="10">
    <source>
        <dbReference type="Proteomes" id="UP000789706"/>
    </source>
</evidence>
<dbReference type="Pfam" id="PF01544">
    <property type="entry name" value="CorA"/>
    <property type="match status" value="1"/>
</dbReference>
<keyword evidence="4" id="KW-1003">Cell membrane</keyword>
<dbReference type="AlphaFoldDB" id="A0A9N8Z0I4"/>